<dbReference type="GO" id="GO:0003700">
    <property type="term" value="F:DNA-binding transcription factor activity"/>
    <property type="evidence" value="ECO:0007669"/>
    <property type="project" value="InterPro"/>
</dbReference>
<name>A0A0D7UY32_9GAMM</name>
<dbReference type="RefSeq" id="WP_044629143.1">
    <property type="nucleotide sequence ID" value="NZ_AP022821.1"/>
</dbReference>
<gene>
    <name evidence="4" type="ORF">HMSLTHF_17170</name>
</gene>
<dbReference type="PANTHER" id="PTHR33154">
    <property type="entry name" value="TRANSCRIPTIONAL REGULATOR, ARSR FAMILY"/>
    <property type="match status" value="1"/>
</dbReference>
<dbReference type="Proteomes" id="UP000503197">
    <property type="component" value="Chromosome"/>
</dbReference>
<dbReference type="CDD" id="cd00090">
    <property type="entry name" value="HTH_ARSR"/>
    <property type="match status" value="1"/>
</dbReference>
<dbReference type="InterPro" id="IPR036388">
    <property type="entry name" value="WH-like_DNA-bd_sf"/>
</dbReference>
<evidence type="ECO:0000256" key="1">
    <source>
        <dbReference type="ARBA" id="ARBA00023015"/>
    </source>
</evidence>
<dbReference type="Gene3D" id="1.10.10.10">
    <property type="entry name" value="Winged helix-like DNA-binding domain superfamily/Winged helix DNA-binding domain"/>
    <property type="match status" value="1"/>
</dbReference>
<reference evidence="4 5" key="1">
    <citation type="submission" date="2020-02" db="EMBL/GenBank/DDBJ databases">
        <title>Complete Genome Sequence of Halomonas meridiana strain BAA-801, Isolated from Deep Sea Thermal Vent.</title>
        <authorList>
            <person name="Takahashi Y."/>
            <person name="Takahashi H."/>
            <person name="Galipon J."/>
            <person name="Arakawa K."/>
        </authorList>
    </citation>
    <scope>NUCLEOTIDE SEQUENCE [LARGE SCALE GENOMIC DNA]</scope>
    <source>
        <strain evidence="4 5">Slthf1</strain>
    </source>
</reference>
<dbReference type="SMART" id="SM00418">
    <property type="entry name" value="HTH_ARSR"/>
    <property type="match status" value="1"/>
</dbReference>
<dbReference type="EMBL" id="AP022821">
    <property type="protein sequence ID" value="BCA91942.1"/>
    <property type="molecule type" value="Genomic_DNA"/>
</dbReference>
<evidence type="ECO:0000313" key="5">
    <source>
        <dbReference type="Proteomes" id="UP000503197"/>
    </source>
</evidence>
<evidence type="ECO:0000256" key="2">
    <source>
        <dbReference type="ARBA" id="ARBA00023125"/>
    </source>
</evidence>
<dbReference type="PROSITE" id="PS50987">
    <property type="entry name" value="HTH_ARSR_2"/>
    <property type="match status" value="1"/>
</dbReference>
<accession>A0A0D7UY32</accession>
<protein>
    <submittedName>
        <fullName evidence="4">Uncharacterized protein</fullName>
    </submittedName>
</protein>
<dbReference type="NCBIfam" id="NF033788">
    <property type="entry name" value="HTH_metalloreg"/>
    <property type="match status" value="1"/>
</dbReference>
<dbReference type="GO" id="GO:0003677">
    <property type="term" value="F:DNA binding"/>
    <property type="evidence" value="ECO:0007669"/>
    <property type="project" value="UniProtKB-KW"/>
</dbReference>
<dbReference type="InterPro" id="IPR001845">
    <property type="entry name" value="HTH_ArsR_DNA-bd_dom"/>
</dbReference>
<sequence>MSASTSAAERLLEHNCHAIEAGTNLLKALANEKRLQILCLLAEKELSVTQINQQLSLSQSALSQHLAILRRDQLVNTRRESQTIYYSLSSESAKAIINTLAQHYAA</sequence>
<evidence type="ECO:0000313" key="4">
    <source>
        <dbReference type="EMBL" id="BCA91942.1"/>
    </source>
</evidence>
<dbReference type="InterPro" id="IPR051081">
    <property type="entry name" value="HTH_MetalResp_TranReg"/>
</dbReference>
<keyword evidence="3" id="KW-0804">Transcription</keyword>
<evidence type="ECO:0000256" key="3">
    <source>
        <dbReference type="ARBA" id="ARBA00023163"/>
    </source>
</evidence>
<proteinExistence type="predicted"/>
<dbReference type="SUPFAM" id="SSF46785">
    <property type="entry name" value="Winged helix' DNA-binding domain"/>
    <property type="match status" value="1"/>
</dbReference>
<keyword evidence="1" id="KW-0805">Transcription regulation</keyword>
<dbReference type="InterPro" id="IPR011991">
    <property type="entry name" value="ArsR-like_HTH"/>
</dbReference>
<keyword evidence="2" id="KW-0238">DNA-binding</keyword>
<organism evidence="4 5">
    <name type="scientific">Vreelandella aquamarina</name>
    <dbReference type="NCBI Taxonomy" id="77097"/>
    <lineage>
        <taxon>Bacteria</taxon>
        <taxon>Pseudomonadati</taxon>
        <taxon>Pseudomonadota</taxon>
        <taxon>Gammaproteobacteria</taxon>
        <taxon>Oceanospirillales</taxon>
        <taxon>Halomonadaceae</taxon>
        <taxon>Vreelandella</taxon>
    </lineage>
</organism>
<dbReference type="AlphaFoldDB" id="A0A0D7UY32"/>
<dbReference type="OrthoDB" id="9796124at2"/>
<dbReference type="PANTHER" id="PTHR33154:SF28">
    <property type="entry name" value="HTH-TYPE TRANSCRIPTIONAL REGULATOR YGAV-RELATED"/>
    <property type="match status" value="1"/>
</dbReference>
<dbReference type="PRINTS" id="PR00778">
    <property type="entry name" value="HTHARSR"/>
</dbReference>
<dbReference type="InterPro" id="IPR036390">
    <property type="entry name" value="WH_DNA-bd_sf"/>
</dbReference>
<dbReference type="Pfam" id="PF01022">
    <property type="entry name" value="HTH_5"/>
    <property type="match status" value="1"/>
</dbReference>